<feature type="compositionally biased region" description="Pro residues" evidence="1">
    <location>
        <begin position="343"/>
        <end position="352"/>
    </location>
</feature>
<sequence>MGSCRTGSLRETIVVVGIYAGLVHARCETDPRGIEHCSFRTWTIAVIIAAVLILMISACTYLKRRRRLRATTTTFIGHNMVKPHVQPPLRPQSSYTPSPANQASYSSNTTYFAYQPSVPPYGQQQQTAYQQQGYHPSYNTTAQPTYPPPAEPPRQYAHPASPPPLPRRNSASQQDSPSHDSNNTRWSSFNPYNNLVAADELVAPMPMPMPSIPSPHQPPINPPAAHTRANPSAPSSPLTSDPVFTPASNLRPSASVSSADTAATRVSPVQTASMPQLTDAYSLHPTKQAVVLSPSFQEGASSSGAASRPSPQSSLPPVHHPANVLPPASPPPRVTSPANETFDPPPRYSEFN</sequence>
<dbReference type="OrthoDB" id="3061544at2759"/>
<feature type="compositionally biased region" description="Polar residues" evidence="1">
    <location>
        <begin position="169"/>
        <end position="190"/>
    </location>
</feature>
<feature type="compositionally biased region" description="Low complexity" evidence="1">
    <location>
        <begin position="253"/>
        <end position="267"/>
    </location>
</feature>
<feature type="compositionally biased region" description="Polar residues" evidence="1">
    <location>
        <begin position="91"/>
        <end position="103"/>
    </location>
</feature>
<feature type="compositionally biased region" description="Polar residues" evidence="1">
    <location>
        <begin position="229"/>
        <end position="239"/>
    </location>
</feature>
<feature type="compositionally biased region" description="Pro residues" evidence="1">
    <location>
        <begin position="207"/>
        <end position="222"/>
    </location>
</feature>
<feature type="region of interest" description="Disordered" evidence="1">
    <location>
        <begin position="207"/>
        <end position="271"/>
    </location>
</feature>
<accession>A0A9P6DC67</accession>
<feature type="region of interest" description="Disordered" evidence="1">
    <location>
        <begin position="116"/>
        <end position="190"/>
    </location>
</feature>
<organism evidence="3 4">
    <name type="scientific">Pleurotus eryngii</name>
    <name type="common">Boletus of the steppes</name>
    <dbReference type="NCBI Taxonomy" id="5323"/>
    <lineage>
        <taxon>Eukaryota</taxon>
        <taxon>Fungi</taxon>
        <taxon>Dikarya</taxon>
        <taxon>Basidiomycota</taxon>
        <taxon>Agaricomycotina</taxon>
        <taxon>Agaricomycetes</taxon>
        <taxon>Agaricomycetidae</taxon>
        <taxon>Agaricales</taxon>
        <taxon>Pleurotineae</taxon>
        <taxon>Pleurotaceae</taxon>
        <taxon>Pleurotus</taxon>
    </lineage>
</organism>
<keyword evidence="2" id="KW-1133">Transmembrane helix</keyword>
<evidence type="ECO:0000313" key="3">
    <source>
        <dbReference type="EMBL" id="KAF9490403.1"/>
    </source>
</evidence>
<dbReference type="Proteomes" id="UP000807025">
    <property type="component" value="Unassembled WGS sequence"/>
</dbReference>
<proteinExistence type="predicted"/>
<feature type="compositionally biased region" description="Low complexity" evidence="1">
    <location>
        <begin position="295"/>
        <end position="313"/>
    </location>
</feature>
<dbReference type="EMBL" id="MU154642">
    <property type="protein sequence ID" value="KAF9490403.1"/>
    <property type="molecule type" value="Genomic_DNA"/>
</dbReference>
<feature type="compositionally biased region" description="Low complexity" evidence="1">
    <location>
        <begin position="121"/>
        <end position="144"/>
    </location>
</feature>
<reference evidence="3" key="1">
    <citation type="submission" date="2020-11" db="EMBL/GenBank/DDBJ databases">
        <authorList>
            <consortium name="DOE Joint Genome Institute"/>
            <person name="Ahrendt S."/>
            <person name="Riley R."/>
            <person name="Andreopoulos W."/>
            <person name="Labutti K."/>
            <person name="Pangilinan J."/>
            <person name="Ruiz-Duenas F.J."/>
            <person name="Barrasa J.M."/>
            <person name="Sanchez-Garcia M."/>
            <person name="Camarero S."/>
            <person name="Miyauchi S."/>
            <person name="Serrano A."/>
            <person name="Linde D."/>
            <person name="Babiker R."/>
            <person name="Drula E."/>
            <person name="Ayuso-Fernandez I."/>
            <person name="Pacheco R."/>
            <person name="Padilla G."/>
            <person name="Ferreira P."/>
            <person name="Barriuso J."/>
            <person name="Kellner H."/>
            <person name="Castanera R."/>
            <person name="Alfaro M."/>
            <person name="Ramirez L."/>
            <person name="Pisabarro A.G."/>
            <person name="Kuo A."/>
            <person name="Tritt A."/>
            <person name="Lipzen A."/>
            <person name="He G."/>
            <person name="Yan M."/>
            <person name="Ng V."/>
            <person name="Cullen D."/>
            <person name="Martin F."/>
            <person name="Rosso M.-N."/>
            <person name="Henrissat B."/>
            <person name="Hibbett D."/>
            <person name="Martinez A.T."/>
            <person name="Grigoriev I.V."/>
        </authorList>
    </citation>
    <scope>NUCLEOTIDE SEQUENCE</scope>
    <source>
        <strain evidence="3">ATCC 90797</strain>
    </source>
</reference>
<feature type="transmembrane region" description="Helical" evidence="2">
    <location>
        <begin position="42"/>
        <end position="62"/>
    </location>
</feature>
<protein>
    <submittedName>
        <fullName evidence="3">Uncharacterized protein</fullName>
    </submittedName>
</protein>
<evidence type="ECO:0000256" key="1">
    <source>
        <dbReference type="SAM" id="MobiDB-lite"/>
    </source>
</evidence>
<keyword evidence="4" id="KW-1185">Reference proteome</keyword>
<gene>
    <name evidence="3" type="ORF">BDN71DRAFT_190229</name>
</gene>
<dbReference type="AlphaFoldDB" id="A0A9P6DC67"/>
<evidence type="ECO:0000313" key="4">
    <source>
        <dbReference type="Proteomes" id="UP000807025"/>
    </source>
</evidence>
<feature type="region of interest" description="Disordered" evidence="1">
    <location>
        <begin position="79"/>
        <end position="103"/>
    </location>
</feature>
<name>A0A9P6DC67_PLEER</name>
<feature type="region of interest" description="Disordered" evidence="1">
    <location>
        <begin position="292"/>
        <end position="352"/>
    </location>
</feature>
<keyword evidence="2" id="KW-0812">Transmembrane</keyword>
<comment type="caution">
    <text evidence="3">The sequence shown here is derived from an EMBL/GenBank/DDBJ whole genome shotgun (WGS) entry which is preliminary data.</text>
</comment>
<evidence type="ECO:0000256" key="2">
    <source>
        <dbReference type="SAM" id="Phobius"/>
    </source>
</evidence>
<keyword evidence="2" id="KW-0472">Membrane</keyword>